<evidence type="ECO:0000313" key="1">
    <source>
        <dbReference type="EMBL" id="CSC85554.1"/>
    </source>
</evidence>
<protein>
    <submittedName>
        <fullName evidence="1">Uncharacterized protein</fullName>
    </submittedName>
</protein>
<dbReference type="AlphaFoldDB" id="A0A655Q7Q2"/>
<name>A0A655Q7Q2_VIBCL</name>
<proteinExistence type="predicted"/>
<organism evidence="1 2">
    <name type="scientific">Vibrio cholerae</name>
    <dbReference type="NCBI Taxonomy" id="666"/>
    <lineage>
        <taxon>Bacteria</taxon>
        <taxon>Pseudomonadati</taxon>
        <taxon>Pseudomonadota</taxon>
        <taxon>Gammaproteobacteria</taxon>
        <taxon>Vibrionales</taxon>
        <taxon>Vibrionaceae</taxon>
        <taxon>Vibrio</taxon>
    </lineage>
</organism>
<dbReference type="EMBL" id="CWQY01000016">
    <property type="protein sequence ID" value="CSC85554.1"/>
    <property type="molecule type" value="Genomic_DNA"/>
</dbReference>
<dbReference type="Proteomes" id="UP000041770">
    <property type="component" value="Unassembled WGS sequence"/>
</dbReference>
<evidence type="ECO:0000313" key="2">
    <source>
        <dbReference type="Proteomes" id="UP000041770"/>
    </source>
</evidence>
<accession>A0A655Q7Q2</accession>
<sequence>MIATQSASVVRCNAHRQAALAQTDRVVTSVAPKLTPLVMARDRSALGRV</sequence>
<reference evidence="1 2" key="1">
    <citation type="submission" date="2015-07" db="EMBL/GenBank/DDBJ databases">
        <authorList>
            <consortium name="Pathogen Informatics"/>
        </authorList>
    </citation>
    <scope>NUCLEOTIDE SEQUENCE [LARGE SCALE GENOMIC DNA]</scope>
    <source>
        <strain evidence="1 2">A316</strain>
    </source>
</reference>
<gene>
    <name evidence="1" type="ORF">ERS013200_02458</name>
</gene>